<feature type="region of interest" description="Disordered" evidence="7">
    <location>
        <begin position="1"/>
        <end position="76"/>
    </location>
</feature>
<evidence type="ECO:0000256" key="7">
    <source>
        <dbReference type="SAM" id="MobiDB-lite"/>
    </source>
</evidence>
<keyword evidence="3 6" id="KW-0805">Transcription regulation</keyword>
<feature type="domain" description="OVATE" evidence="8">
    <location>
        <begin position="226"/>
        <end position="285"/>
    </location>
</feature>
<feature type="compositionally biased region" description="Acidic residues" evidence="7">
    <location>
        <begin position="202"/>
        <end position="213"/>
    </location>
</feature>
<dbReference type="EMBL" id="LWDX02074018">
    <property type="protein sequence ID" value="OEL13240.1"/>
    <property type="molecule type" value="Genomic_DNA"/>
</dbReference>
<evidence type="ECO:0000256" key="1">
    <source>
        <dbReference type="ARBA" id="ARBA00004123"/>
    </source>
</evidence>
<reference evidence="9 10" key="1">
    <citation type="submission" date="2016-09" db="EMBL/GenBank/DDBJ databases">
        <title>The draft genome of Dichanthelium oligosanthes: A C3 panicoid grass species.</title>
        <authorList>
            <person name="Studer A.J."/>
            <person name="Schnable J.C."/>
            <person name="Brutnell T.P."/>
        </authorList>
    </citation>
    <scope>NUCLEOTIDE SEQUENCE [LARGE SCALE GENOMIC DNA]</scope>
    <source>
        <strain evidence="10">cv. Kellogg 1175</strain>
        <tissue evidence="9">Leaf</tissue>
    </source>
</reference>
<dbReference type="InterPro" id="IPR038933">
    <property type="entry name" value="Ovate"/>
</dbReference>
<sequence length="397" mass="41000">MGRKGGLASIFSSKPKLAADSPSPPWAWPSCATSPQTASFRRQGRHDDDDRPCTTGGRRRSSEPAAAGGRLRPPRKAVAGDEMYKTVNSVYFDATDSCRFFFDDDGEDAVYELDDGSFSTTTASEEWSEAVIRSLGRTSTDRFFFDAGPAPAASNSILAASPSPSPSPGRRTTTRALLVPPPEAPKLPATSSAAAVLSPDDPGSDSEENEDEPPPSTSLVEESVAVALDSEDPFRDFRASMEEMVSAHGLRDWAGLQEMLLWYLRINGKHNHALIVGAFVDLLVGLATSSGTSISTTAPTTTTTTTATMTTATASTCSTSSSSSSASSSGGGDVTTAAGNTAAAAAASIAMEEQCGGGGGSAGASCSSASSDLEEEEDEKASDRHCTISGVLDSTCS</sequence>
<keyword evidence="4 6" id="KW-0804">Transcription</keyword>
<dbReference type="AlphaFoldDB" id="A0A1E5UK30"/>
<dbReference type="PANTHER" id="PTHR33057">
    <property type="entry name" value="TRANSCRIPTION REPRESSOR OFP7-RELATED"/>
    <property type="match status" value="1"/>
</dbReference>
<protein>
    <recommendedName>
        <fullName evidence="6">Transcription repressor</fullName>
    </recommendedName>
    <alternativeName>
        <fullName evidence="6">Ovate family protein</fullName>
    </alternativeName>
</protein>
<comment type="caution">
    <text evidence="9">The sequence shown here is derived from an EMBL/GenBank/DDBJ whole genome shotgun (WGS) entry which is preliminary data.</text>
</comment>
<dbReference type="InterPro" id="IPR006458">
    <property type="entry name" value="Ovate_C"/>
</dbReference>
<evidence type="ECO:0000256" key="2">
    <source>
        <dbReference type="ARBA" id="ARBA00022491"/>
    </source>
</evidence>
<dbReference type="OrthoDB" id="689823at2759"/>
<dbReference type="GO" id="GO:0045892">
    <property type="term" value="P:negative regulation of DNA-templated transcription"/>
    <property type="evidence" value="ECO:0007669"/>
    <property type="project" value="UniProtKB-UniRule"/>
</dbReference>
<evidence type="ECO:0000259" key="8">
    <source>
        <dbReference type="PROSITE" id="PS51754"/>
    </source>
</evidence>
<gene>
    <name evidence="9" type="ORF">BAE44_0025740</name>
</gene>
<evidence type="ECO:0000256" key="6">
    <source>
        <dbReference type="RuleBase" id="RU367028"/>
    </source>
</evidence>
<comment type="function">
    <text evidence="6">Transcriptional repressor that regulates multiple aspects of plant growth and development.</text>
</comment>
<keyword evidence="5 6" id="KW-0539">Nucleus</keyword>
<keyword evidence="10" id="KW-1185">Reference proteome</keyword>
<feature type="region of interest" description="Disordered" evidence="7">
    <location>
        <begin position="354"/>
        <end position="397"/>
    </location>
</feature>
<feature type="region of interest" description="Disordered" evidence="7">
    <location>
        <begin position="312"/>
        <end position="334"/>
    </location>
</feature>
<evidence type="ECO:0000256" key="5">
    <source>
        <dbReference type="ARBA" id="ARBA00023242"/>
    </source>
</evidence>
<keyword evidence="2 6" id="KW-0678">Repressor</keyword>
<organism evidence="9 10">
    <name type="scientific">Dichanthelium oligosanthes</name>
    <dbReference type="NCBI Taxonomy" id="888268"/>
    <lineage>
        <taxon>Eukaryota</taxon>
        <taxon>Viridiplantae</taxon>
        <taxon>Streptophyta</taxon>
        <taxon>Embryophyta</taxon>
        <taxon>Tracheophyta</taxon>
        <taxon>Spermatophyta</taxon>
        <taxon>Magnoliopsida</taxon>
        <taxon>Liliopsida</taxon>
        <taxon>Poales</taxon>
        <taxon>Poaceae</taxon>
        <taxon>PACMAD clade</taxon>
        <taxon>Panicoideae</taxon>
        <taxon>Panicodae</taxon>
        <taxon>Paniceae</taxon>
        <taxon>Dichantheliinae</taxon>
        <taxon>Dichanthelium</taxon>
    </lineage>
</organism>
<feature type="region of interest" description="Disordered" evidence="7">
    <location>
        <begin position="154"/>
        <end position="219"/>
    </location>
</feature>
<evidence type="ECO:0000256" key="4">
    <source>
        <dbReference type="ARBA" id="ARBA00023163"/>
    </source>
</evidence>
<accession>A0A1E5UK30</accession>
<dbReference type="Proteomes" id="UP000095767">
    <property type="component" value="Unassembled WGS sequence"/>
</dbReference>
<dbReference type="GO" id="GO:0005634">
    <property type="term" value="C:nucleus"/>
    <property type="evidence" value="ECO:0007669"/>
    <property type="project" value="UniProtKB-SubCell"/>
</dbReference>
<evidence type="ECO:0000313" key="9">
    <source>
        <dbReference type="EMBL" id="OEL13240.1"/>
    </source>
</evidence>
<dbReference type="STRING" id="888268.A0A1E5UK30"/>
<evidence type="ECO:0000313" key="10">
    <source>
        <dbReference type="Proteomes" id="UP000095767"/>
    </source>
</evidence>
<name>A0A1E5UK30_9POAL</name>
<dbReference type="Pfam" id="PF04844">
    <property type="entry name" value="Ovate"/>
    <property type="match status" value="1"/>
</dbReference>
<evidence type="ECO:0000256" key="3">
    <source>
        <dbReference type="ARBA" id="ARBA00023015"/>
    </source>
</evidence>
<proteinExistence type="predicted"/>
<dbReference type="PROSITE" id="PS51754">
    <property type="entry name" value="OVATE"/>
    <property type="match status" value="1"/>
</dbReference>
<dbReference type="NCBIfam" id="TIGR01568">
    <property type="entry name" value="A_thal_3678"/>
    <property type="match status" value="1"/>
</dbReference>
<dbReference type="PANTHER" id="PTHR33057:SF227">
    <property type="entry name" value="TRANSCRIPTION REPRESSOR"/>
    <property type="match status" value="1"/>
</dbReference>
<comment type="subcellular location">
    <subcellularLocation>
        <location evidence="1 6">Nucleus</location>
    </subcellularLocation>
</comment>